<reference evidence="3 4" key="1">
    <citation type="submission" date="2018-06" db="EMBL/GenBank/DDBJ databases">
        <title>Genomic Encyclopedia of Archaeal and Bacterial Type Strains, Phase II (KMG-II): from individual species to whole genera.</title>
        <authorList>
            <person name="Goeker M."/>
        </authorList>
    </citation>
    <scope>NUCLEOTIDE SEQUENCE [LARGE SCALE GENOMIC DNA]</scope>
    <source>
        <strain evidence="3 4">DSM 14825</strain>
    </source>
</reference>
<evidence type="ECO:0000313" key="4">
    <source>
        <dbReference type="Proteomes" id="UP000249754"/>
    </source>
</evidence>
<evidence type="ECO:0000256" key="1">
    <source>
        <dbReference type="SAM" id="SignalP"/>
    </source>
</evidence>
<dbReference type="PANTHER" id="PTHR40980">
    <property type="entry name" value="PLUG DOMAIN-CONTAINING PROTEIN"/>
    <property type="match status" value="1"/>
</dbReference>
<dbReference type="SUPFAM" id="SSF49464">
    <property type="entry name" value="Carboxypeptidase regulatory domain-like"/>
    <property type="match status" value="1"/>
</dbReference>
<dbReference type="InterPro" id="IPR041700">
    <property type="entry name" value="OMP_b-brl_3"/>
</dbReference>
<dbReference type="OrthoDB" id="719274at2"/>
<proteinExistence type="predicted"/>
<feature type="chain" id="PRO_5016438954" evidence="1">
    <location>
        <begin position="22"/>
        <end position="908"/>
    </location>
</feature>
<dbReference type="SUPFAM" id="SSF56935">
    <property type="entry name" value="Porins"/>
    <property type="match status" value="1"/>
</dbReference>
<dbReference type="PANTHER" id="PTHR40980:SF4">
    <property type="entry name" value="TONB-DEPENDENT RECEPTOR-LIKE BETA-BARREL DOMAIN-CONTAINING PROTEIN"/>
    <property type="match status" value="1"/>
</dbReference>
<dbReference type="Gene3D" id="2.60.40.1120">
    <property type="entry name" value="Carboxypeptidase-like, regulatory domain"/>
    <property type="match status" value="1"/>
</dbReference>
<feature type="domain" description="Outer membrane protein beta-barrel" evidence="2">
    <location>
        <begin position="487"/>
        <end position="885"/>
    </location>
</feature>
<feature type="signal peptide" evidence="1">
    <location>
        <begin position="1"/>
        <end position="21"/>
    </location>
</feature>
<gene>
    <name evidence="3" type="ORF">LY11_04559</name>
</gene>
<keyword evidence="3" id="KW-0675">Receptor</keyword>
<evidence type="ECO:0000259" key="2">
    <source>
        <dbReference type="Pfam" id="PF14905"/>
    </source>
</evidence>
<accession>A0A327S2J8</accession>
<keyword evidence="1" id="KW-0732">Signal</keyword>
<dbReference type="RefSeq" id="WP_111635888.1">
    <property type="nucleotide sequence ID" value="NZ_QLLR01000033.1"/>
</dbReference>
<comment type="caution">
    <text evidence="3">The sequence shown here is derived from an EMBL/GenBank/DDBJ whole genome shotgun (WGS) entry which is preliminary data.</text>
</comment>
<dbReference type="Pfam" id="PF13620">
    <property type="entry name" value="CarboxypepD_reg"/>
    <property type="match status" value="1"/>
</dbReference>
<protein>
    <submittedName>
        <fullName evidence="3">Outer membrane receptor protein involved in Fe transport</fullName>
    </submittedName>
</protein>
<sequence>MKRIYFCLSLLLCCHCSLSYGFRKELLTQSAAVPVTIPLTEALKNLSVLYKVNFLYEQESMSQKKVAFNTAEFKGKKIGEILNGLLTPLKLGWYKIDDKNYSVYPLDKPQKTSGLKISDHVTISNQSALDTLITSQITGRVIDELQKPLEYVTLTLRRAADSSFVLNALSDSTGRFLFPGIKLGDYKIKVTAIGYQQFTTPLLSLNSQNGLLIESIRLKALAETLREVKIMASRPSVETKSDRFILNVENSPMAIGNSLQLLKSAPFVKISADNSVTLQGKKTMILIDNKPVPDAILQNILETLPSGNISKVELITQPSSKYDASYGAVINITTKKSTTDGVTASVRADGSMGSYGRSELNGTITYKHKALTLYGTAGINRSDYLFAVSSNRVLGDPEDPDLLTDNWRRLSNNKVFNFQLGADLELTKDQTIGVLINGNPMKFGGPWGTVNQFGKQGAAIDSTLYTNATFDQKASFYTYNLNYHLLTDSSKNELTVLATLTPFRRNMFQSFPSVLLNTLGEVIKTPPVYQTVNITNINIYNAQVDYRRALKQQWTLETGIKYQQTDSRSSVDYEIAKDNQFVSDPAYSNQSKLSETIAGAYLILSKDWKKDKLQIGVRTENTKVVFKGVFDQSYFNAFPSFLYQHNFNEHNNLAFSFKRTISRAAYYELVPYTVFINKYTVEQGNPALKPEYDNIYTITSNIHKLNLSLSYTAASDVIVLLPSSQDYITKVTFFSRQNLNKSSDLSLFLLYPLRFNSWWETQNSGTVLGYTKARGQVLGNPFELSAFHSDFKSSHIFQLSKTLKLQVDAYYWTRYSQGLTKYSGYKNIDASFLLDVFSGKGQVRLSGNEIVFKRNDYHQDTDFGSYRAQQIINSDSRRISVGFTYKFGKNKMNSPEKKAGNEEALKRL</sequence>
<dbReference type="Pfam" id="PF14905">
    <property type="entry name" value="OMP_b-brl_3"/>
    <property type="match status" value="1"/>
</dbReference>
<dbReference type="AlphaFoldDB" id="A0A327S2J8"/>
<evidence type="ECO:0000313" key="3">
    <source>
        <dbReference type="EMBL" id="RAJ23121.1"/>
    </source>
</evidence>
<dbReference type="Proteomes" id="UP000249754">
    <property type="component" value="Unassembled WGS sequence"/>
</dbReference>
<name>A0A327S2J8_9SPHI</name>
<dbReference type="EMBL" id="QLLR01000033">
    <property type="protein sequence ID" value="RAJ23121.1"/>
    <property type="molecule type" value="Genomic_DNA"/>
</dbReference>
<organism evidence="3 4">
    <name type="scientific">Pedobacter cryoconitis</name>
    <dbReference type="NCBI Taxonomy" id="188932"/>
    <lineage>
        <taxon>Bacteria</taxon>
        <taxon>Pseudomonadati</taxon>
        <taxon>Bacteroidota</taxon>
        <taxon>Sphingobacteriia</taxon>
        <taxon>Sphingobacteriales</taxon>
        <taxon>Sphingobacteriaceae</taxon>
        <taxon>Pedobacter</taxon>
    </lineage>
</organism>
<dbReference type="InterPro" id="IPR008969">
    <property type="entry name" value="CarboxyPept-like_regulatory"/>
</dbReference>